<keyword evidence="3" id="KW-1185">Reference proteome</keyword>
<accession>A0A0D9QH11</accession>
<feature type="compositionally biased region" description="Basic and acidic residues" evidence="1">
    <location>
        <begin position="379"/>
        <end position="405"/>
    </location>
</feature>
<proteinExistence type="predicted"/>
<evidence type="ECO:0000313" key="2">
    <source>
        <dbReference type="EMBL" id="KJP86248.1"/>
    </source>
</evidence>
<dbReference type="AlphaFoldDB" id="A0A0D9QH11"/>
<gene>
    <name evidence="2" type="ORF">AK88_04142</name>
</gene>
<organism evidence="2 3">
    <name type="scientific">Plasmodium fragile</name>
    <dbReference type="NCBI Taxonomy" id="5857"/>
    <lineage>
        <taxon>Eukaryota</taxon>
        <taxon>Sar</taxon>
        <taxon>Alveolata</taxon>
        <taxon>Apicomplexa</taxon>
        <taxon>Aconoidasida</taxon>
        <taxon>Haemosporida</taxon>
        <taxon>Plasmodiidae</taxon>
        <taxon>Plasmodium</taxon>
        <taxon>Plasmodium (Plasmodium)</taxon>
    </lineage>
</organism>
<reference evidence="2 3" key="1">
    <citation type="submission" date="2014-03" db="EMBL/GenBank/DDBJ databases">
        <title>The Genome Sequence of Plasmodium fragile nilgiri.</title>
        <authorList>
            <consortium name="The Broad Institute Genomics Platform"/>
            <consortium name="The Broad Institute Genome Sequencing Center for Infectious Disease"/>
            <person name="Neafsey D."/>
            <person name="Duraisingh M."/>
            <person name="Young S.K."/>
            <person name="Zeng Q."/>
            <person name="Gargeya S."/>
            <person name="Abouelleil A."/>
            <person name="Alvarado L."/>
            <person name="Chapman S.B."/>
            <person name="Gainer-Dewar J."/>
            <person name="Goldberg J."/>
            <person name="Griggs A."/>
            <person name="Gujja S."/>
            <person name="Hansen M."/>
            <person name="Howarth C."/>
            <person name="Imamovic A."/>
            <person name="Larimer J."/>
            <person name="Pearson M."/>
            <person name="Poon T.W."/>
            <person name="Priest M."/>
            <person name="Roberts A."/>
            <person name="Saif S."/>
            <person name="Shea T."/>
            <person name="Sykes S."/>
            <person name="Wortman J."/>
            <person name="Nusbaum C."/>
            <person name="Birren B."/>
        </authorList>
    </citation>
    <scope>NUCLEOTIDE SEQUENCE [LARGE SCALE GENOMIC DNA]</scope>
    <source>
        <strain evidence="3">nilgiri</strain>
    </source>
</reference>
<dbReference type="EMBL" id="KQ001698">
    <property type="protein sequence ID" value="KJP86248.1"/>
    <property type="molecule type" value="Genomic_DNA"/>
</dbReference>
<dbReference type="OMA" id="AYTPLYH"/>
<protein>
    <submittedName>
        <fullName evidence="2">Uncharacterized protein</fullName>
    </submittedName>
</protein>
<feature type="region of interest" description="Disordered" evidence="1">
    <location>
        <begin position="372"/>
        <end position="406"/>
    </location>
</feature>
<name>A0A0D9QH11_PLAFR</name>
<feature type="compositionally biased region" description="Acidic residues" evidence="1">
    <location>
        <begin position="136"/>
        <end position="146"/>
    </location>
</feature>
<evidence type="ECO:0000256" key="1">
    <source>
        <dbReference type="SAM" id="MobiDB-lite"/>
    </source>
</evidence>
<dbReference type="Proteomes" id="UP000054561">
    <property type="component" value="Unassembled WGS sequence"/>
</dbReference>
<feature type="region of interest" description="Disordered" evidence="1">
    <location>
        <begin position="89"/>
        <end position="147"/>
    </location>
</feature>
<feature type="compositionally biased region" description="Basic and acidic residues" evidence="1">
    <location>
        <begin position="106"/>
        <end position="127"/>
    </location>
</feature>
<dbReference type="RefSeq" id="XP_012337175.1">
    <property type="nucleotide sequence ID" value="XM_012481752.1"/>
</dbReference>
<dbReference type="GeneID" id="24269456"/>
<evidence type="ECO:0000313" key="3">
    <source>
        <dbReference type="Proteomes" id="UP000054561"/>
    </source>
</evidence>
<dbReference type="OrthoDB" id="372598at2759"/>
<dbReference type="VEuPathDB" id="PlasmoDB:AK88_04142"/>
<sequence length="977" mass="108695">MVDSTNFIIVDNRSENKSISASCDLVLDKNGNSIFKSYNALYKLTYKHIYKYKRITCISTDVIFNENGGAYTPLYHYYYEDVSSPCSSRRGGVDAGAQTEADEPSGEVKEQPAEQPEKHSIEEHAEQPVEQPAELSDSEADVDEATYNERAPKQKCLKYSLYELLLLRFLEVKGDAHTTNPEEANTSEFCFIKENKNNKPPLNKFNQDRFALNNPMHVMTPGYASNYGNHVNFPSYSNFGGLLNTTSINPNGGGIIPNYVKVRPSFNEQYYKNNKHQQGYTPHMVNSFNIRSFKNVDNNSYHLPENNLFIDNEGKMHLTGQEYIMTNQNHFHNKMGMNNKYDKEKRAFHFSNAGEVGGGRDTSLMHDLSMGQEQSTPFDHLRPHDHSEKKKNPASEADRYWDHPSHYAKRNNNDIFTLGDIKKFWKNNEKAKNQNFTDQNNYSIFKDNDEEENLTKSNFARWFKNNNASNQEEPVDILAYVNGNNSSGVDIGEGKNGPRDLGSATRVSRNYEGGPIGNVGSIGSVGGGANWGSGAKADDGALGAHPLGATQTDQPQISSTVAELLMKQISILKERSGSDYADNRVRGDDPFDNTWHGNNSNVGMSHLTSLASLNHVGANVNHHIGSGHKELHPRDGGKGLLDIFRSSNSNRITNDSPCFHLPRHGSRGNSTNNNLASLANASNMANIANMVNLANLANITSNEQYNRRHQKHYAEDNTLIYGNLVADAVHNDGLNRSNNDLNNLDGILINRRSSHPFFQHNGSKVKTNSPNNTLGKKIHNAQHFAPFNSTNQEAVRNQTTAPQGNINITPIINSLLRLDNDHAQGDNSGSVAYNVEENSIPESIKNAKVNNVLDSLKSLLKASRNGTPSGANNDMSAMPSLGSVGSVGSMGGLPLGGNSKHFGGAKGGHHKNANYHAQQMYPPQHMHQHCTPPMQDFYKKKFTKKDSMKYNFKHADVDITTNETIMVQRKDERKRKT</sequence>